<protein>
    <submittedName>
        <fullName evidence="3">Uncharacterized protein</fullName>
    </submittedName>
</protein>
<evidence type="ECO:0000313" key="3">
    <source>
        <dbReference type="EMBL" id="KAH0559828.1"/>
    </source>
</evidence>
<dbReference type="AlphaFoldDB" id="A0A9P8RQD4"/>
<dbReference type="PANTHER" id="PTHR22767:SF3">
    <property type="entry name" value="N-ALPHA-ACETYLTRANSFERASE 25, NATB AUXILIARY SUBUNIT"/>
    <property type="match status" value="1"/>
</dbReference>
<dbReference type="GO" id="GO:0031416">
    <property type="term" value="C:NatB complex"/>
    <property type="evidence" value="ECO:0007669"/>
    <property type="project" value="TreeGrafter"/>
</dbReference>
<dbReference type="Pfam" id="PF09797">
    <property type="entry name" value="NatB_MDM20"/>
    <property type="match status" value="1"/>
</dbReference>
<name>A0A9P8RQD4_9PEZI</name>
<keyword evidence="2" id="KW-0812">Transmembrane</keyword>
<evidence type="ECO:0000256" key="1">
    <source>
        <dbReference type="ARBA" id="ARBA00006298"/>
    </source>
</evidence>
<evidence type="ECO:0000256" key="2">
    <source>
        <dbReference type="SAM" id="Phobius"/>
    </source>
</evidence>
<sequence length="711" mass="80586">MSSVADRRNQQIWDAIENDNLKQALQLCTKRLRKGEKGDYLLALKAHVLALSVSRAQNDEGFADAHALASRDPPVTDVEVLRLLQLALSNLEARGNRYDAKESITTLWERAIKAKPGDEALAREWFFKTFQDRDWRDAQKAAMSLQKTHSKKREYYFWAVLACYLLYGWADATESEKKLFGALAYRMISKAALDVPDDPVRIVLRAGFYGQFLIFLTQKILLSPGRAIQTPHELHLLLLVYRQQGFREKALEILDSRNLGIRSTVAKGDWSFVRQKLDLLEDLGLWKCEWDFCKMLLDEACTGNGETRVDGSPATPDAKGDDWRVWQGFLAAARNINTEEYVHLLNQKSTIDKIQSFIGQCDRSRNARLALLDYLAKKPSTGQPTPRPSDLLSACKRYFETFATKTCCFDDIRCYVETLEPSQIEEYLEHIRQFTKQMVYDDPSDEKSKVASVAASINVLKFDYLVNLSLYLSPSPSTEIEGFVVSCISIYKSSLALGSELEKTDNQHGDDACILAVMGLVRLANLPPERSSSIRSRGYLLLAAALLEFLASRSRYNFQALLLLVRLYGLLGAYSLAMETYPRLSIKQIQNDTLAHNIFSRISTLHPYQVVGIGHLEKGDRDPSLGLPKALMLYEKSATQVPDLAKMSLEKGSFDQVEGFLEFADRVRNSICKVMWTIERRRISRLVRTKTSSLDGPDYDHLSMGNLLNDF</sequence>
<dbReference type="EMBL" id="JAGHQM010000512">
    <property type="protein sequence ID" value="KAH0559828.1"/>
    <property type="molecule type" value="Genomic_DNA"/>
</dbReference>
<keyword evidence="2" id="KW-1133">Transmembrane helix</keyword>
<accession>A0A9P8RQD4</accession>
<comment type="similarity">
    <text evidence="1">Belongs to the MDM20/NAA25 family.</text>
</comment>
<feature type="transmembrane region" description="Helical" evidence="2">
    <location>
        <begin position="155"/>
        <end position="170"/>
    </location>
</feature>
<keyword evidence="2" id="KW-0472">Membrane</keyword>
<proteinExistence type="inferred from homology"/>
<dbReference type="Proteomes" id="UP000750711">
    <property type="component" value="Unassembled WGS sequence"/>
</dbReference>
<gene>
    <name evidence="3" type="ORF">GP486_003653</name>
</gene>
<comment type="caution">
    <text evidence="3">The sequence shown here is derived from an EMBL/GenBank/DDBJ whole genome shotgun (WGS) entry which is preliminary data.</text>
</comment>
<dbReference type="InterPro" id="IPR019183">
    <property type="entry name" value="NAA25_NatB_aux_su"/>
</dbReference>
<evidence type="ECO:0000313" key="4">
    <source>
        <dbReference type="Proteomes" id="UP000750711"/>
    </source>
</evidence>
<reference evidence="3" key="1">
    <citation type="submission" date="2021-03" db="EMBL/GenBank/DDBJ databases">
        <title>Comparative genomics and phylogenomic investigation of the class Geoglossomycetes provide insights into ecological specialization and systematics.</title>
        <authorList>
            <person name="Melie T."/>
            <person name="Pirro S."/>
            <person name="Miller A.N."/>
            <person name="Quandt A."/>
        </authorList>
    </citation>
    <scope>NUCLEOTIDE SEQUENCE</scope>
    <source>
        <strain evidence="3">CAQ_001_2017</strain>
    </source>
</reference>
<keyword evidence="4" id="KW-1185">Reference proteome</keyword>
<dbReference type="PANTHER" id="PTHR22767">
    <property type="entry name" value="N-TERMINAL ACETYLTRANSFERASE-RELATED"/>
    <property type="match status" value="1"/>
</dbReference>
<organism evidence="3 4">
    <name type="scientific">Trichoglossum hirsutum</name>
    <dbReference type="NCBI Taxonomy" id="265104"/>
    <lineage>
        <taxon>Eukaryota</taxon>
        <taxon>Fungi</taxon>
        <taxon>Dikarya</taxon>
        <taxon>Ascomycota</taxon>
        <taxon>Pezizomycotina</taxon>
        <taxon>Geoglossomycetes</taxon>
        <taxon>Geoglossales</taxon>
        <taxon>Geoglossaceae</taxon>
        <taxon>Trichoglossum</taxon>
    </lineage>
</organism>